<reference evidence="1" key="1">
    <citation type="submission" date="2024-07" db="EMBL/GenBank/DDBJ databases">
        <title>Metagenome and Metagenome-Assembled Genomes of Archaea from a hot spring from the geothermal field of Los Azufres, Mexico.</title>
        <authorList>
            <person name="Marin-Paredes R."/>
            <person name="Martinez-Romero E."/>
            <person name="Servin-Garciduenas L.E."/>
        </authorList>
    </citation>
    <scope>NUCLEOTIDE SEQUENCE</scope>
</reference>
<name>A0ACC6V1I8_9CREN</name>
<comment type="caution">
    <text evidence="1">The sequence shown here is derived from an EMBL/GenBank/DDBJ whole genome shotgun (WGS) entry which is preliminary data.</text>
</comment>
<dbReference type="Proteomes" id="UP000033636">
    <property type="component" value="Unassembled WGS sequence"/>
</dbReference>
<gene>
    <name evidence="1" type="ORF">TU35_006405</name>
</gene>
<protein>
    <submittedName>
        <fullName evidence="1">Uncharacterized protein</fullName>
    </submittedName>
</protein>
<organism evidence="1 2">
    <name type="scientific">Thermoproteus sp. AZ2</name>
    <dbReference type="NCBI Taxonomy" id="1609232"/>
    <lineage>
        <taxon>Archaea</taxon>
        <taxon>Thermoproteota</taxon>
        <taxon>Thermoprotei</taxon>
        <taxon>Thermoproteales</taxon>
        <taxon>Thermoproteaceae</taxon>
        <taxon>Thermoproteus</taxon>
    </lineage>
</organism>
<dbReference type="EMBL" id="JZWT02000015">
    <property type="protein sequence ID" value="MFB6490860.1"/>
    <property type="molecule type" value="Genomic_DNA"/>
</dbReference>
<accession>A0ACC6V1I8</accession>
<evidence type="ECO:0000313" key="2">
    <source>
        <dbReference type="Proteomes" id="UP000033636"/>
    </source>
</evidence>
<sequence length="136" mass="15179">MRCFGDLCFDSRLVEAAGPLSKDDLANLGRRAFVVAVRAEAVEDWRYLLQAMLFAYKYRGPARDPRISALMYLTTSDSIREAERASPIGLTRFVLGALGPRGDVEAELGGVGEPYYPLAEDYDPWKIIKFALSRLT</sequence>
<evidence type="ECO:0000313" key="1">
    <source>
        <dbReference type="EMBL" id="MFB6490860.1"/>
    </source>
</evidence>
<proteinExistence type="predicted"/>